<gene>
    <name evidence="2" type="ORF">MESINF_0664</name>
</gene>
<proteinExistence type="predicted"/>
<organism evidence="2 3">
    <name type="scientific">Mesotoga infera</name>
    <dbReference type="NCBI Taxonomy" id="1236046"/>
    <lineage>
        <taxon>Bacteria</taxon>
        <taxon>Thermotogati</taxon>
        <taxon>Thermotogota</taxon>
        <taxon>Thermotogae</taxon>
        <taxon>Kosmotogales</taxon>
        <taxon>Kosmotogaceae</taxon>
        <taxon>Mesotoga</taxon>
    </lineage>
</organism>
<feature type="domain" description="AbiEi antitoxin N-terminal" evidence="1">
    <location>
        <begin position="2"/>
        <end position="57"/>
    </location>
</feature>
<dbReference type="KEGG" id="minf:MESINF_0664"/>
<protein>
    <submittedName>
        <fullName evidence="2">Transcriptional regulator</fullName>
    </submittedName>
</protein>
<evidence type="ECO:0000313" key="3">
    <source>
        <dbReference type="Proteomes" id="UP000250796"/>
    </source>
</evidence>
<dbReference type="EMBL" id="LS974202">
    <property type="protein sequence ID" value="SSC12113.1"/>
    <property type="molecule type" value="Genomic_DNA"/>
</dbReference>
<name>A0A7Z7LEP9_9BACT</name>
<sequence length="267" mass="31514">MRLELFFEESPVFTTHELKEFLKKNKSKSLENYSVLLNYHVKRGRILKICRGLYAVVPLNQKAEQFNPDSFLVAAKRTEDAILAYHTAQEFNGNTYSLFNTRTFLTMKSVRPLVFREIEYIPTHPSQKLLRSDNYFLLTEQVDIKGINVFITSRERTFVDMLDRPNLCGGIEEVWRSLKMTEYLNTENLLKYLKALGNSTTSAKVGFFLQRHPSIIKNDQTLLRELKKMIPVSLHYFDRSRVERAKLVKEWNLVIPENILNERWEER</sequence>
<reference evidence="2 3" key="1">
    <citation type="submission" date="2017-01" db="EMBL/GenBank/DDBJ databases">
        <authorList>
            <person name="Erauso G."/>
        </authorList>
    </citation>
    <scope>NUCLEOTIDE SEQUENCE [LARGE SCALE GENOMIC DNA]</scope>
    <source>
        <strain evidence="2">MESINF1</strain>
    </source>
</reference>
<evidence type="ECO:0000313" key="2">
    <source>
        <dbReference type="EMBL" id="SSC12113.1"/>
    </source>
</evidence>
<dbReference type="Proteomes" id="UP000250796">
    <property type="component" value="Chromosome MESINF"/>
</dbReference>
<dbReference type="InterPro" id="IPR025159">
    <property type="entry name" value="AbiEi_N"/>
</dbReference>
<dbReference type="Pfam" id="PF13338">
    <property type="entry name" value="AbiEi_4"/>
    <property type="match status" value="1"/>
</dbReference>
<dbReference type="RefSeq" id="WP_169698506.1">
    <property type="nucleotide sequence ID" value="NZ_LS974202.1"/>
</dbReference>
<accession>A0A7Z7LEP9</accession>
<evidence type="ECO:0000259" key="1">
    <source>
        <dbReference type="Pfam" id="PF13338"/>
    </source>
</evidence>
<dbReference type="AlphaFoldDB" id="A0A7Z7LEP9"/>
<keyword evidence="3" id="KW-1185">Reference proteome</keyword>